<accession>F0F4W1</accession>
<name>F0F4W1_9BACT</name>
<dbReference type="Proteomes" id="UP000005697">
    <property type="component" value="Unassembled WGS sequence"/>
</dbReference>
<dbReference type="AlphaFoldDB" id="F0F4W1"/>
<comment type="caution">
    <text evidence="1">The sequence shown here is derived from an EMBL/GenBank/DDBJ whole genome shotgun (WGS) entry which is preliminary data.</text>
</comment>
<organism evidence="1 2">
    <name type="scientific">Prevotella multiformis DSM 16608</name>
    <dbReference type="NCBI Taxonomy" id="888743"/>
    <lineage>
        <taxon>Bacteria</taxon>
        <taxon>Pseudomonadati</taxon>
        <taxon>Bacteroidota</taxon>
        <taxon>Bacteroidia</taxon>
        <taxon>Bacteroidales</taxon>
        <taxon>Prevotellaceae</taxon>
        <taxon>Prevotella</taxon>
    </lineage>
</organism>
<gene>
    <name evidence="1" type="ORF">HMPREF9141_0627</name>
</gene>
<dbReference type="EMBL" id="AEWX01000008">
    <property type="protein sequence ID" value="EGC20854.1"/>
    <property type="molecule type" value="Genomic_DNA"/>
</dbReference>
<proteinExistence type="predicted"/>
<keyword evidence="2" id="KW-1185">Reference proteome</keyword>
<evidence type="ECO:0000313" key="1">
    <source>
        <dbReference type="EMBL" id="EGC20854.1"/>
    </source>
</evidence>
<evidence type="ECO:0000313" key="2">
    <source>
        <dbReference type="Proteomes" id="UP000005697"/>
    </source>
</evidence>
<protein>
    <submittedName>
        <fullName evidence="1">Uncharacterized protein</fullName>
    </submittedName>
</protein>
<reference evidence="1 2" key="1">
    <citation type="submission" date="2011-01" db="EMBL/GenBank/DDBJ databases">
        <authorList>
            <person name="Muzny D."/>
            <person name="Qin X."/>
            <person name="Deng J."/>
            <person name="Jiang H."/>
            <person name="Liu Y."/>
            <person name="Qu J."/>
            <person name="Song X.-Z."/>
            <person name="Zhang L."/>
            <person name="Thornton R."/>
            <person name="Coyle M."/>
            <person name="Francisco L."/>
            <person name="Jackson L."/>
            <person name="Javaid M."/>
            <person name="Korchina V."/>
            <person name="Kovar C."/>
            <person name="Mata R."/>
            <person name="Mathew T."/>
            <person name="Ngo R."/>
            <person name="Nguyen L."/>
            <person name="Nguyen N."/>
            <person name="Okwuonu G."/>
            <person name="Ongeri F."/>
            <person name="Pham C."/>
            <person name="Simmons D."/>
            <person name="Wilczek-Boney K."/>
            <person name="Hale W."/>
            <person name="Jakkamsetti A."/>
            <person name="Pham P."/>
            <person name="Ruth R."/>
            <person name="San Lucas F."/>
            <person name="Warren J."/>
            <person name="Zhang J."/>
            <person name="Zhao Z."/>
            <person name="Zhou C."/>
            <person name="Zhu D."/>
            <person name="Lee S."/>
            <person name="Bess C."/>
            <person name="Blankenburg K."/>
            <person name="Forbes L."/>
            <person name="Fu Q."/>
            <person name="Gubbala S."/>
            <person name="Hirani K."/>
            <person name="Jayaseelan J.C."/>
            <person name="Lara F."/>
            <person name="Munidasa M."/>
            <person name="Palculict T."/>
            <person name="Patil S."/>
            <person name="Pu L.-L."/>
            <person name="Saada N."/>
            <person name="Tang L."/>
            <person name="Weissenberger G."/>
            <person name="Zhu Y."/>
            <person name="Hemphill L."/>
            <person name="Shang Y."/>
            <person name="Youmans B."/>
            <person name="Ayvaz T."/>
            <person name="Ross M."/>
            <person name="Santibanez J."/>
            <person name="Aqrawi P."/>
            <person name="Gross S."/>
            <person name="Joshi V."/>
            <person name="Fowler G."/>
            <person name="Nazareth L."/>
            <person name="Reid J."/>
            <person name="Worley K."/>
            <person name="Petrosino J."/>
            <person name="Highlander S."/>
            <person name="Gibbs R."/>
        </authorList>
    </citation>
    <scope>NUCLEOTIDE SEQUENCE [LARGE SCALE GENOMIC DNA]</scope>
    <source>
        <strain evidence="1 2">DSM 16608</strain>
    </source>
</reference>
<dbReference type="HOGENOM" id="CLU_3187378_0_0_10"/>
<sequence length="46" mass="5294">MPHFILPLKIVEQAAGDVMAQFSSLSVTLVFSFDFLKILNFHRKKE</sequence>